<dbReference type="EMBL" id="BSXV01002983">
    <property type="protein sequence ID" value="GME97263.1"/>
    <property type="molecule type" value="Genomic_DNA"/>
</dbReference>
<evidence type="ECO:0000313" key="1">
    <source>
        <dbReference type="EMBL" id="GME97263.1"/>
    </source>
</evidence>
<proteinExistence type="predicted"/>
<keyword evidence="2" id="KW-1185">Reference proteome</keyword>
<sequence length="221" mass="24521">MPGFKTLRIFKSYMKDSKSEGGKRGSGIETLDPLRNSSSSCTAPSSSSSASIIEDTEENENFKRRKTMKYEPEANSSPYSTESNRGSTESTDSCVSEKKPGHVKEITVDLNKRDSSETVNSHSVKINKVPGTSSEEGDNDETNTESVSSCIADSSCDEENEDKKEEYENIFDGLSKEEKEILMLKEEYKDFDIEEIESRLAKAEKAISNNSSLADNPVLMF</sequence>
<organism evidence="1 2">
    <name type="scientific">Candida boidinii</name>
    <name type="common">Yeast</name>
    <dbReference type="NCBI Taxonomy" id="5477"/>
    <lineage>
        <taxon>Eukaryota</taxon>
        <taxon>Fungi</taxon>
        <taxon>Dikarya</taxon>
        <taxon>Ascomycota</taxon>
        <taxon>Saccharomycotina</taxon>
        <taxon>Pichiomycetes</taxon>
        <taxon>Pichiales</taxon>
        <taxon>Pichiaceae</taxon>
        <taxon>Ogataea</taxon>
        <taxon>Ogataea/Candida clade</taxon>
    </lineage>
</organism>
<protein>
    <submittedName>
        <fullName evidence="1">Unnamed protein product</fullName>
    </submittedName>
</protein>
<name>A0ACB5TX65_CANBO</name>
<evidence type="ECO:0000313" key="2">
    <source>
        <dbReference type="Proteomes" id="UP001165101"/>
    </source>
</evidence>
<accession>A0ACB5TX65</accession>
<dbReference type="Proteomes" id="UP001165101">
    <property type="component" value="Unassembled WGS sequence"/>
</dbReference>
<reference evidence="1" key="1">
    <citation type="submission" date="2023-04" db="EMBL/GenBank/DDBJ databases">
        <title>Candida boidinii NBRC 1967.</title>
        <authorList>
            <person name="Ichikawa N."/>
            <person name="Sato H."/>
            <person name="Tonouchi N."/>
        </authorList>
    </citation>
    <scope>NUCLEOTIDE SEQUENCE</scope>
    <source>
        <strain evidence="1">NBRC 1967</strain>
    </source>
</reference>
<gene>
    <name evidence="1" type="ORF">Cboi01_000455500</name>
</gene>
<comment type="caution">
    <text evidence="1">The sequence shown here is derived from an EMBL/GenBank/DDBJ whole genome shotgun (WGS) entry which is preliminary data.</text>
</comment>